<dbReference type="OrthoDB" id="314254at2"/>
<evidence type="ECO:0000313" key="2">
    <source>
        <dbReference type="EMBL" id="TGK20189.1"/>
    </source>
</evidence>
<keyword evidence="1" id="KW-0812">Transmembrane</keyword>
<keyword evidence="3" id="KW-1185">Reference proteome</keyword>
<feature type="transmembrane region" description="Helical" evidence="1">
    <location>
        <begin position="109"/>
        <end position="126"/>
    </location>
</feature>
<reference evidence="2" key="1">
    <citation type="journal article" date="2019" name="PLoS Negl. Trop. Dis.">
        <title>Revisiting the worldwide diversity of Leptospira species in the environment.</title>
        <authorList>
            <person name="Vincent A.T."/>
            <person name="Schiettekatte O."/>
            <person name="Bourhy P."/>
            <person name="Veyrier F.J."/>
            <person name="Picardeau M."/>
        </authorList>
    </citation>
    <scope>NUCLEOTIDE SEQUENCE [LARGE SCALE GENOMIC DNA]</scope>
    <source>
        <strain evidence="2">SCS5</strain>
    </source>
</reference>
<protein>
    <submittedName>
        <fullName evidence="2">Uncharacterized protein</fullName>
    </submittedName>
</protein>
<dbReference type="Proteomes" id="UP000297855">
    <property type="component" value="Unassembled WGS sequence"/>
</dbReference>
<dbReference type="AlphaFoldDB" id="A0A4R9GRL1"/>
<comment type="caution">
    <text evidence="2">The sequence shown here is derived from an EMBL/GenBank/DDBJ whole genome shotgun (WGS) entry which is preliminary data.</text>
</comment>
<accession>A0A4R9GRL1</accession>
<name>A0A4R9GRL1_9LEPT</name>
<sequence length="494" mass="56078">MYWIFISSILFLLSLAATLIRCPVEIYWNPDVLYLPTVLTDVLQNGGSLRSWSLASSPYLFPDLPLVFLSSVIAGHPFWGLVGFSVLQVCFFVWALGRFLRTLEPQIPSLYSFSYALLTVSFLLLLSEKFPILYLFLVPSMHIGAFLAALWAWPYLYNEKAPRIYFFPILSLLVMSDRFLLLELYVPAVLAWARRYGRGGPEFPQVSLRFFLSGLIGFGLHALLRTFLSMQAPNRLPLLEASKRNLEDFFHWLQHGELPGIFLFFALLTAIWALFRGKERGFSFGFAGYFQLILIGIPPLTGLYSDETGLRYTVPAFYMVPALFGALVISRHLGKRKNSRNVALLGAILGLGGYTIFSSPKPLQESWIFAGIPTPPEAKCVDELHRTEPFVAVVADGKTAKRIIVYSREKIRAISVDYSTLEGSHLLSNREWYLFPPEGPYAVIPEGLGEARIRSFYGNPDQILECQNDKKPVWIYTEPNTIRNLLQRPFQKTK</sequence>
<feature type="transmembrane region" description="Helical" evidence="1">
    <location>
        <begin position="165"/>
        <end position="186"/>
    </location>
</feature>
<proteinExistence type="predicted"/>
<keyword evidence="1" id="KW-0472">Membrane</keyword>
<feature type="transmembrane region" description="Helical" evidence="1">
    <location>
        <begin position="341"/>
        <end position="357"/>
    </location>
</feature>
<feature type="transmembrane region" description="Helical" evidence="1">
    <location>
        <begin position="133"/>
        <end position="153"/>
    </location>
</feature>
<organism evidence="2 3">
    <name type="scientific">Leptospira fluminis</name>
    <dbReference type="NCBI Taxonomy" id="2484979"/>
    <lineage>
        <taxon>Bacteria</taxon>
        <taxon>Pseudomonadati</taxon>
        <taxon>Spirochaetota</taxon>
        <taxon>Spirochaetia</taxon>
        <taxon>Leptospirales</taxon>
        <taxon>Leptospiraceae</taxon>
        <taxon>Leptospira</taxon>
    </lineage>
</organism>
<dbReference type="EMBL" id="RQEV01000007">
    <property type="protein sequence ID" value="TGK20189.1"/>
    <property type="molecule type" value="Genomic_DNA"/>
</dbReference>
<evidence type="ECO:0000256" key="1">
    <source>
        <dbReference type="SAM" id="Phobius"/>
    </source>
</evidence>
<feature type="transmembrane region" description="Helical" evidence="1">
    <location>
        <begin position="206"/>
        <end position="228"/>
    </location>
</feature>
<dbReference type="RefSeq" id="WP_135812851.1">
    <property type="nucleotide sequence ID" value="NZ_RQEV01000007.1"/>
</dbReference>
<feature type="transmembrane region" description="Helical" evidence="1">
    <location>
        <begin position="52"/>
        <end position="71"/>
    </location>
</feature>
<feature type="transmembrane region" description="Helical" evidence="1">
    <location>
        <begin position="78"/>
        <end position="97"/>
    </location>
</feature>
<feature type="transmembrane region" description="Helical" evidence="1">
    <location>
        <begin position="282"/>
        <end position="304"/>
    </location>
</feature>
<feature type="transmembrane region" description="Helical" evidence="1">
    <location>
        <begin position="258"/>
        <end position="275"/>
    </location>
</feature>
<feature type="transmembrane region" description="Helical" evidence="1">
    <location>
        <begin position="310"/>
        <end position="329"/>
    </location>
</feature>
<keyword evidence="1" id="KW-1133">Transmembrane helix</keyword>
<gene>
    <name evidence="2" type="ORF">EHO61_06755</name>
</gene>
<evidence type="ECO:0000313" key="3">
    <source>
        <dbReference type="Proteomes" id="UP000297855"/>
    </source>
</evidence>